<gene>
    <name evidence="11" type="ORF">DFP86_10913</name>
</gene>
<keyword evidence="12" id="KW-1185">Reference proteome</keyword>
<evidence type="ECO:0000313" key="11">
    <source>
        <dbReference type="EMBL" id="TDR77773.1"/>
    </source>
</evidence>
<keyword evidence="3 9" id="KW-0812">Transmembrane</keyword>
<protein>
    <recommendedName>
        <fullName evidence="8">Ancillary SecYEG translocon subunit</fullName>
    </recommendedName>
</protein>
<dbReference type="EMBL" id="SNZP01000009">
    <property type="protein sequence ID" value="TDR77773.1"/>
    <property type="molecule type" value="Genomic_DNA"/>
</dbReference>
<dbReference type="GO" id="GO:0044877">
    <property type="term" value="F:protein-containing complex binding"/>
    <property type="evidence" value="ECO:0007669"/>
    <property type="project" value="InterPro"/>
</dbReference>
<evidence type="ECO:0000256" key="6">
    <source>
        <dbReference type="ARBA" id="ARBA00023186"/>
    </source>
</evidence>
<evidence type="ECO:0000256" key="7">
    <source>
        <dbReference type="ARBA" id="ARBA00024197"/>
    </source>
</evidence>
<evidence type="ECO:0000256" key="3">
    <source>
        <dbReference type="ARBA" id="ARBA00022692"/>
    </source>
</evidence>
<evidence type="ECO:0000256" key="4">
    <source>
        <dbReference type="ARBA" id="ARBA00022989"/>
    </source>
</evidence>
<proteinExistence type="inferred from homology"/>
<evidence type="ECO:0000256" key="8">
    <source>
        <dbReference type="ARBA" id="ARBA00024235"/>
    </source>
</evidence>
<dbReference type="OrthoDB" id="8521102at2"/>
<dbReference type="AlphaFoldDB" id="A0A4R7B4K3"/>
<comment type="caution">
    <text evidence="11">The sequence shown here is derived from an EMBL/GenBank/DDBJ whole genome shotgun (WGS) entry which is preliminary data.</text>
</comment>
<dbReference type="InterPro" id="IPR026039">
    <property type="entry name" value="YfgM"/>
</dbReference>
<evidence type="ECO:0000256" key="5">
    <source>
        <dbReference type="ARBA" id="ARBA00023136"/>
    </source>
</evidence>
<dbReference type="PANTHER" id="PTHR38035:SF1">
    <property type="entry name" value="ANCILLARY SECYEG TRANSLOCON SUBUNIT"/>
    <property type="match status" value="1"/>
</dbReference>
<dbReference type="Pfam" id="PF09976">
    <property type="entry name" value="TPR_21"/>
    <property type="match status" value="1"/>
</dbReference>
<dbReference type="Proteomes" id="UP000295611">
    <property type="component" value="Unassembled WGS sequence"/>
</dbReference>
<dbReference type="PANTHER" id="PTHR38035">
    <property type="entry name" value="UPF0070 PROTEIN YFGM"/>
    <property type="match status" value="1"/>
</dbReference>
<feature type="domain" description="Ancillary SecYEG translocon subunit/Cell division coordinator CpoB TPR" evidence="10">
    <location>
        <begin position="15"/>
        <end position="208"/>
    </location>
</feature>
<keyword evidence="2" id="KW-1003">Cell membrane</keyword>
<dbReference type="SUPFAM" id="SSF48452">
    <property type="entry name" value="TPR-like"/>
    <property type="match status" value="1"/>
</dbReference>
<feature type="transmembrane region" description="Helical" evidence="9">
    <location>
        <begin position="21"/>
        <end position="39"/>
    </location>
</feature>
<organism evidence="11 12">
    <name type="scientific">Paludibacterium purpuratum</name>
    <dbReference type="NCBI Taxonomy" id="1144873"/>
    <lineage>
        <taxon>Bacteria</taxon>
        <taxon>Pseudomonadati</taxon>
        <taxon>Pseudomonadota</taxon>
        <taxon>Betaproteobacteria</taxon>
        <taxon>Neisseriales</taxon>
        <taxon>Chromobacteriaceae</taxon>
        <taxon>Paludibacterium</taxon>
    </lineage>
</organism>
<evidence type="ECO:0000259" key="10">
    <source>
        <dbReference type="Pfam" id="PF09976"/>
    </source>
</evidence>
<name>A0A4R7B4K3_9NEIS</name>
<evidence type="ECO:0000313" key="12">
    <source>
        <dbReference type="Proteomes" id="UP000295611"/>
    </source>
</evidence>
<dbReference type="PIRSF" id="PIRSF006170">
    <property type="entry name" value="YfgM"/>
    <property type="match status" value="1"/>
</dbReference>
<keyword evidence="5 9" id="KW-0472">Membrane</keyword>
<dbReference type="InterPro" id="IPR018704">
    <property type="entry name" value="SecYEG/CpoB_TPR"/>
</dbReference>
<evidence type="ECO:0000256" key="2">
    <source>
        <dbReference type="ARBA" id="ARBA00022475"/>
    </source>
</evidence>
<sequence length="209" mass="22600">MAFDLQEQEQIDSLKAHWNQWGKWLVTGVGCLAIGYLGYKAYAMYQARQVEASAAVFVSLEQAMGAQDLAKVKQGAASIEADYSTSPYAVRAAFLAAKAGFDKNDLTYAREQLSWAATHAKETALVSLAQLRLASVLMDQKQYDAAVAQLNLAHDPAFDALYFDAKGDVFSLKGDKGAARDAYKAALAKLGNDASNREYVQTKLDALGG</sequence>
<comment type="similarity">
    <text evidence="7">Belongs to the YfgM family.</text>
</comment>
<evidence type="ECO:0000256" key="1">
    <source>
        <dbReference type="ARBA" id="ARBA00004401"/>
    </source>
</evidence>
<accession>A0A4R7B4K3</accession>
<keyword evidence="6" id="KW-0143">Chaperone</keyword>
<keyword evidence="4 9" id="KW-1133">Transmembrane helix</keyword>
<dbReference type="GO" id="GO:0005886">
    <property type="term" value="C:plasma membrane"/>
    <property type="evidence" value="ECO:0007669"/>
    <property type="project" value="UniProtKB-SubCell"/>
</dbReference>
<dbReference type="RefSeq" id="WP_133681397.1">
    <property type="nucleotide sequence ID" value="NZ_SNZP01000009.1"/>
</dbReference>
<comment type="subcellular location">
    <subcellularLocation>
        <location evidence="1">Cell membrane</location>
        <topology evidence="1">Single-pass type II membrane protein</topology>
    </subcellularLocation>
</comment>
<dbReference type="InterPro" id="IPR011990">
    <property type="entry name" value="TPR-like_helical_dom_sf"/>
</dbReference>
<evidence type="ECO:0000256" key="9">
    <source>
        <dbReference type="SAM" id="Phobius"/>
    </source>
</evidence>
<reference evidence="11 12" key="1">
    <citation type="submission" date="2019-03" db="EMBL/GenBank/DDBJ databases">
        <title>Genomic Encyclopedia of Type Strains, Phase III (KMG-III): the genomes of soil and plant-associated and newly described type strains.</title>
        <authorList>
            <person name="Whitman W."/>
        </authorList>
    </citation>
    <scope>NUCLEOTIDE SEQUENCE [LARGE SCALE GENOMIC DNA]</scope>
    <source>
        <strain evidence="11 12">CECT 8976</strain>
    </source>
</reference>